<keyword evidence="5 8" id="KW-0965">Cell junction</keyword>
<evidence type="ECO:0000256" key="2">
    <source>
        <dbReference type="ARBA" id="ARBA00022427"/>
    </source>
</evidence>
<dbReference type="GO" id="GO:0005923">
    <property type="term" value="C:bicellular tight junction"/>
    <property type="evidence" value="ECO:0007669"/>
    <property type="project" value="UniProtKB-SubCell"/>
</dbReference>
<evidence type="ECO:0000313" key="11">
    <source>
        <dbReference type="Proteomes" id="UP000694620"/>
    </source>
</evidence>
<keyword evidence="6 8" id="KW-1133">Transmembrane helix</keyword>
<feature type="transmembrane region" description="Helical" evidence="8">
    <location>
        <begin position="75"/>
        <end position="98"/>
    </location>
</feature>
<comment type="caution">
    <text evidence="8">Lacks conserved residue(s) required for the propagation of feature annotation.</text>
</comment>
<feature type="transmembrane region" description="Helical" evidence="8">
    <location>
        <begin position="160"/>
        <end position="182"/>
    </location>
</feature>
<evidence type="ECO:0000256" key="9">
    <source>
        <dbReference type="SAM" id="SignalP"/>
    </source>
</evidence>
<keyword evidence="7 8" id="KW-0472">Membrane</keyword>
<keyword evidence="11" id="KW-1185">Reference proteome</keyword>
<evidence type="ECO:0000256" key="3">
    <source>
        <dbReference type="ARBA" id="ARBA00022475"/>
    </source>
</evidence>
<comment type="similarity">
    <text evidence="1 8">Belongs to the claudin family.</text>
</comment>
<dbReference type="PROSITE" id="PS01346">
    <property type="entry name" value="CLAUDIN"/>
    <property type="match status" value="1"/>
</dbReference>
<proteinExistence type="inferred from homology"/>
<evidence type="ECO:0000256" key="1">
    <source>
        <dbReference type="ARBA" id="ARBA00008295"/>
    </source>
</evidence>
<dbReference type="Ensembl" id="ENSECRT00000028774.1">
    <property type="protein sequence ID" value="ENSECRP00000028187.1"/>
    <property type="gene ID" value="ENSECRG00000019070.1"/>
</dbReference>
<accession>A0A8C4TB94</accession>
<evidence type="ECO:0000313" key="10">
    <source>
        <dbReference type="Ensembl" id="ENSECRP00000028187.1"/>
    </source>
</evidence>
<protein>
    <recommendedName>
        <fullName evidence="8">Claudin</fullName>
    </recommendedName>
</protein>
<keyword evidence="9" id="KW-0732">Signal</keyword>
<evidence type="ECO:0000256" key="5">
    <source>
        <dbReference type="ARBA" id="ARBA00022949"/>
    </source>
</evidence>
<reference evidence="10" key="1">
    <citation type="submission" date="2025-08" db="UniProtKB">
        <authorList>
            <consortium name="Ensembl"/>
        </authorList>
    </citation>
    <scope>IDENTIFICATION</scope>
</reference>
<keyword evidence="4 8" id="KW-0812">Transmembrane</keyword>
<evidence type="ECO:0000256" key="7">
    <source>
        <dbReference type="ARBA" id="ARBA00023136"/>
    </source>
</evidence>
<evidence type="ECO:0000256" key="6">
    <source>
        <dbReference type="ARBA" id="ARBA00022989"/>
    </source>
</evidence>
<dbReference type="GO" id="GO:0005198">
    <property type="term" value="F:structural molecule activity"/>
    <property type="evidence" value="ECO:0007669"/>
    <property type="project" value="InterPro"/>
</dbReference>
<dbReference type="InterPro" id="IPR017974">
    <property type="entry name" value="Claudin_CS"/>
</dbReference>
<reference evidence="10" key="2">
    <citation type="submission" date="2025-09" db="UniProtKB">
        <authorList>
            <consortium name="Ensembl"/>
        </authorList>
    </citation>
    <scope>IDENTIFICATION</scope>
</reference>
<dbReference type="InterPro" id="IPR006187">
    <property type="entry name" value="Claudin"/>
</dbReference>
<sequence length="216" mass="23412">RSSDCALLGLFLCIAAGVCTLTTTLLPQWVSLSTDLLPTESYQTGLWETCVAQDMGGTECRAYDSLLGLPLDIKLARILMCTAVSISILSVLVAIPGLTLVKCCNSRRGQRLKKAMRIFGGTLSILSGLLCLVPVSYTAHITLSKFWDDTLPDIMPRGEFGDALFCGWAASFLHIVAGTLLASSHLCYEDEFDGKTSTAAEMQALDDMSRGRREYV</sequence>
<keyword evidence="2 8" id="KW-0796">Tight junction</keyword>
<dbReference type="GO" id="GO:0005886">
    <property type="term" value="C:plasma membrane"/>
    <property type="evidence" value="ECO:0007669"/>
    <property type="project" value="UniProtKB-SubCell"/>
</dbReference>
<dbReference type="PRINTS" id="PR01077">
    <property type="entry name" value="CLAUDIN"/>
</dbReference>
<organism evidence="10 11">
    <name type="scientific">Erpetoichthys calabaricus</name>
    <name type="common">Rope fish</name>
    <name type="synonym">Calamoichthys calabaricus</name>
    <dbReference type="NCBI Taxonomy" id="27687"/>
    <lineage>
        <taxon>Eukaryota</taxon>
        <taxon>Metazoa</taxon>
        <taxon>Chordata</taxon>
        <taxon>Craniata</taxon>
        <taxon>Vertebrata</taxon>
        <taxon>Euteleostomi</taxon>
        <taxon>Actinopterygii</taxon>
        <taxon>Polypteriformes</taxon>
        <taxon>Polypteridae</taxon>
        <taxon>Erpetoichthys</taxon>
    </lineage>
</organism>
<feature type="transmembrane region" description="Helical" evidence="8">
    <location>
        <begin position="118"/>
        <end position="140"/>
    </location>
</feature>
<feature type="chain" id="PRO_5034973707" description="Claudin" evidence="9">
    <location>
        <begin position="21"/>
        <end position="216"/>
    </location>
</feature>
<dbReference type="Pfam" id="PF00822">
    <property type="entry name" value="PMP22_Claudin"/>
    <property type="match status" value="1"/>
</dbReference>
<keyword evidence="3 8" id="KW-1003">Cell membrane</keyword>
<dbReference type="AlphaFoldDB" id="A0A8C4TB94"/>
<comment type="subcellular location">
    <subcellularLocation>
        <location evidence="8">Cell junction</location>
        <location evidence="8">Tight junction</location>
    </subcellularLocation>
    <subcellularLocation>
        <location evidence="8">Cell membrane</location>
        <topology evidence="8">Multi-pass membrane protein</topology>
    </subcellularLocation>
</comment>
<dbReference type="InterPro" id="IPR004031">
    <property type="entry name" value="PMP22/EMP/MP20/Claudin"/>
</dbReference>
<dbReference type="Gene3D" id="1.20.140.150">
    <property type="match status" value="1"/>
</dbReference>
<dbReference type="GeneTree" id="ENSGT00940000164897"/>
<name>A0A8C4TB94_ERPCA</name>
<dbReference type="Proteomes" id="UP000694620">
    <property type="component" value="Unassembled WGS sequence"/>
</dbReference>
<comment type="function">
    <text evidence="8">Claudins function as major constituents of the tight junction complexes that regulate the permeability of epithelia.</text>
</comment>
<evidence type="ECO:0000256" key="8">
    <source>
        <dbReference type="RuleBase" id="RU060637"/>
    </source>
</evidence>
<feature type="signal peptide" evidence="9">
    <location>
        <begin position="1"/>
        <end position="20"/>
    </location>
</feature>
<dbReference type="PANTHER" id="PTHR12002">
    <property type="entry name" value="CLAUDIN"/>
    <property type="match status" value="1"/>
</dbReference>
<evidence type="ECO:0000256" key="4">
    <source>
        <dbReference type="ARBA" id="ARBA00022692"/>
    </source>
</evidence>